<evidence type="ECO:0000313" key="2">
    <source>
        <dbReference type="EMBL" id="CAH2315719.1"/>
    </source>
</evidence>
<keyword evidence="1" id="KW-0175">Coiled coil</keyword>
<name>A0AAD1SZV9_PELCU</name>
<protein>
    <submittedName>
        <fullName evidence="2">Uncharacterized protein</fullName>
    </submittedName>
</protein>
<evidence type="ECO:0000256" key="1">
    <source>
        <dbReference type="SAM" id="Coils"/>
    </source>
</evidence>
<gene>
    <name evidence="2" type="ORF">PECUL_23A038049</name>
</gene>
<organism evidence="2 3">
    <name type="scientific">Pelobates cultripes</name>
    <name type="common">Western spadefoot toad</name>
    <dbReference type="NCBI Taxonomy" id="61616"/>
    <lineage>
        <taxon>Eukaryota</taxon>
        <taxon>Metazoa</taxon>
        <taxon>Chordata</taxon>
        <taxon>Craniata</taxon>
        <taxon>Vertebrata</taxon>
        <taxon>Euteleostomi</taxon>
        <taxon>Amphibia</taxon>
        <taxon>Batrachia</taxon>
        <taxon>Anura</taxon>
        <taxon>Pelobatoidea</taxon>
        <taxon>Pelobatidae</taxon>
        <taxon>Pelobates</taxon>
    </lineage>
</organism>
<dbReference type="EMBL" id="OW240920">
    <property type="protein sequence ID" value="CAH2315719.1"/>
    <property type="molecule type" value="Genomic_DNA"/>
</dbReference>
<feature type="coiled-coil region" evidence="1">
    <location>
        <begin position="37"/>
        <end position="71"/>
    </location>
</feature>
<keyword evidence="3" id="KW-1185">Reference proteome</keyword>
<accession>A0AAD1SZV9</accession>
<dbReference type="AlphaFoldDB" id="A0AAD1SZV9"/>
<dbReference type="Proteomes" id="UP001295444">
    <property type="component" value="Chromosome 09"/>
</dbReference>
<evidence type="ECO:0000313" key="3">
    <source>
        <dbReference type="Proteomes" id="UP001295444"/>
    </source>
</evidence>
<proteinExistence type="predicted"/>
<reference evidence="2" key="1">
    <citation type="submission" date="2022-03" db="EMBL/GenBank/DDBJ databases">
        <authorList>
            <person name="Alioto T."/>
            <person name="Alioto T."/>
            <person name="Gomez Garrido J."/>
        </authorList>
    </citation>
    <scope>NUCLEOTIDE SEQUENCE</scope>
</reference>
<sequence>MNESVLADTFFEENEDQDMLALTLWEAHKCVVRRHLIKMCTQRKKEQRQRMEELTRQFSDLEAAHKSTQSDEDYMTLLEARKTLRDILHQKLQHTIQKSHRFFFEYSNKCGRLLARMLQKKRHMCHISKLKTKEQTITQFLDKITELFQEYYHTLYNLSTETSSDSIHRRERRITEYLQKHGTKTLSQDTAEELEAPISMEELQVALKGSKLNKAPRRAAHQIHKEIRRGYCSNHHYPD</sequence>